<evidence type="ECO:0000259" key="2">
    <source>
        <dbReference type="PROSITE" id="PS50943"/>
    </source>
</evidence>
<dbReference type="InterPro" id="IPR010982">
    <property type="entry name" value="Lambda_DNA-bd_dom_sf"/>
</dbReference>
<dbReference type="CDD" id="cd00093">
    <property type="entry name" value="HTH_XRE"/>
    <property type="match status" value="1"/>
</dbReference>
<reference evidence="3 4" key="1">
    <citation type="submission" date="2018-08" db="EMBL/GenBank/DDBJ databases">
        <title>A genome reference for cultivated species of the human gut microbiota.</title>
        <authorList>
            <person name="Zou Y."/>
            <person name="Xue W."/>
            <person name="Luo G."/>
        </authorList>
    </citation>
    <scope>NUCLEOTIDE SEQUENCE [LARGE SCALE GENOMIC DNA]</scope>
    <source>
        <strain evidence="3 4">AM23-13</strain>
    </source>
</reference>
<dbReference type="Pfam" id="PF01381">
    <property type="entry name" value="HTH_3"/>
    <property type="match status" value="1"/>
</dbReference>
<accession>A0A414S0Z4</accession>
<dbReference type="Proteomes" id="UP000284112">
    <property type="component" value="Unassembled WGS sequence"/>
</dbReference>
<proteinExistence type="predicted"/>
<name>A0A414S0Z4_9FIRM</name>
<comment type="caution">
    <text evidence="3">The sequence shown here is derived from an EMBL/GenBank/DDBJ whole genome shotgun (WGS) entry which is preliminary data.</text>
</comment>
<gene>
    <name evidence="3" type="ORF">DW641_09420</name>
</gene>
<dbReference type="GO" id="GO:0003677">
    <property type="term" value="F:DNA binding"/>
    <property type="evidence" value="ECO:0007669"/>
    <property type="project" value="UniProtKB-KW"/>
</dbReference>
<dbReference type="SMART" id="SM00530">
    <property type="entry name" value="HTH_XRE"/>
    <property type="match status" value="1"/>
</dbReference>
<dbReference type="InterPro" id="IPR001387">
    <property type="entry name" value="Cro/C1-type_HTH"/>
</dbReference>
<evidence type="ECO:0000256" key="1">
    <source>
        <dbReference type="ARBA" id="ARBA00023125"/>
    </source>
</evidence>
<dbReference type="PANTHER" id="PTHR46797:SF1">
    <property type="entry name" value="METHYLPHOSPHONATE SYNTHASE"/>
    <property type="match status" value="1"/>
</dbReference>
<dbReference type="SUPFAM" id="SSF47413">
    <property type="entry name" value="lambda repressor-like DNA-binding domains"/>
    <property type="match status" value="1"/>
</dbReference>
<dbReference type="PANTHER" id="PTHR46797">
    <property type="entry name" value="HTH-TYPE TRANSCRIPTIONAL REGULATOR"/>
    <property type="match status" value="1"/>
</dbReference>
<evidence type="ECO:0000313" key="3">
    <source>
        <dbReference type="EMBL" id="RHG07371.1"/>
    </source>
</evidence>
<dbReference type="Gene3D" id="1.10.260.40">
    <property type="entry name" value="lambda repressor-like DNA-binding domains"/>
    <property type="match status" value="1"/>
</dbReference>
<feature type="domain" description="HTH cro/C1-type" evidence="2">
    <location>
        <begin position="18"/>
        <end position="72"/>
    </location>
</feature>
<dbReference type="PROSITE" id="PS50943">
    <property type="entry name" value="HTH_CROC1"/>
    <property type="match status" value="1"/>
</dbReference>
<dbReference type="EMBL" id="QRHW01000015">
    <property type="protein sequence ID" value="RHG07371.1"/>
    <property type="molecule type" value="Genomic_DNA"/>
</dbReference>
<dbReference type="GO" id="GO:0003700">
    <property type="term" value="F:DNA-binding transcription factor activity"/>
    <property type="evidence" value="ECO:0007669"/>
    <property type="project" value="TreeGrafter"/>
</dbReference>
<organism evidence="3 4">
    <name type="scientific">Dorea longicatena</name>
    <dbReference type="NCBI Taxonomy" id="88431"/>
    <lineage>
        <taxon>Bacteria</taxon>
        <taxon>Bacillati</taxon>
        <taxon>Bacillota</taxon>
        <taxon>Clostridia</taxon>
        <taxon>Lachnospirales</taxon>
        <taxon>Lachnospiraceae</taxon>
        <taxon>Dorea</taxon>
    </lineage>
</organism>
<evidence type="ECO:0000313" key="4">
    <source>
        <dbReference type="Proteomes" id="UP000284112"/>
    </source>
</evidence>
<dbReference type="AlphaFoldDB" id="A0A414S0Z4"/>
<keyword evidence="1" id="KW-0238">DNA-binding</keyword>
<protein>
    <submittedName>
        <fullName evidence="3">XRE family transcriptional regulator</fullName>
    </submittedName>
</protein>
<dbReference type="InterPro" id="IPR050807">
    <property type="entry name" value="TransReg_Diox_bact_type"/>
</dbReference>
<dbReference type="GO" id="GO:0005829">
    <property type="term" value="C:cytosol"/>
    <property type="evidence" value="ECO:0007669"/>
    <property type="project" value="TreeGrafter"/>
</dbReference>
<sequence length="118" mass="13487">MGGEKMTDIDPIELGERIKKQRLLLGYSREKLAELADITPRFCYDLELGLKNMSVNTLLKLSTALHVSVDYLLHGSTQETNYYSSLFSLIETCPKRDLAHLEQIISHYIQAVRNDKES</sequence>